<dbReference type="CDD" id="cd08502">
    <property type="entry name" value="PBP2_NikA_DppA_OppA_like_16"/>
    <property type="match status" value="1"/>
</dbReference>
<evidence type="ECO:0000259" key="5">
    <source>
        <dbReference type="Pfam" id="PF00496"/>
    </source>
</evidence>
<dbReference type="AlphaFoldDB" id="A0A544TVF6"/>
<dbReference type="Gene3D" id="3.10.105.10">
    <property type="entry name" value="Dipeptide-binding Protein, Domain 3"/>
    <property type="match status" value="1"/>
</dbReference>
<keyword evidence="3 4" id="KW-0732">Signal</keyword>
<evidence type="ECO:0000256" key="3">
    <source>
        <dbReference type="ARBA" id="ARBA00022729"/>
    </source>
</evidence>
<evidence type="ECO:0000256" key="4">
    <source>
        <dbReference type="SAM" id="SignalP"/>
    </source>
</evidence>
<dbReference type="Proteomes" id="UP000316626">
    <property type="component" value="Unassembled WGS sequence"/>
</dbReference>
<dbReference type="PANTHER" id="PTHR30290:SF38">
    <property type="entry name" value="D,D-DIPEPTIDE-BINDING PERIPLASMIC PROTEIN DDPA-RELATED"/>
    <property type="match status" value="1"/>
</dbReference>
<comment type="caution">
    <text evidence="6">The sequence shown here is derived from an EMBL/GenBank/DDBJ whole genome shotgun (WGS) entry which is preliminary data.</text>
</comment>
<dbReference type="RefSeq" id="WP_142640560.1">
    <property type="nucleotide sequence ID" value="NZ_VDGI01000001.1"/>
</dbReference>
<comment type="similarity">
    <text evidence="2">Belongs to the bacterial solute-binding protein 5 family.</text>
</comment>
<evidence type="ECO:0000256" key="1">
    <source>
        <dbReference type="ARBA" id="ARBA00004193"/>
    </source>
</evidence>
<sequence length="520" mass="58057">MKKNKFSFFALILVLVLALAACSSDGDSEGSNSDEKKELQIAYNAQPPTLDPLITTAVATRDVMRNVYESLLTLNKNFEITPLLAESYEQSEDGKTITFKLRKDIKFHNGDVMTADDVVASMTRWAETTSLGKTSFADATFSKVDEETVILEMKEPQFTVLHMLADPGQAAVIAPKSTIESATAEGLTEFIGTGPYKLVEWKADQYVHLAKFDDYQAIDEPASGLGGKKEAFIDDIYFQFVTDASTRLAGIQSGEYDIANAISFDNAEQLASNSDVKNSIDHNGFNGVVFNKKAGLFDNVVARQAVNAALNEEAILTAAFTSPDFYELEHGLMIKEQTEWYSEAGKDQYNQNDPEKAKELLKEAGYNGEEIVILSTRDYEDHYNAAVVVQQQLESIGMKVKLDIYDWATVLQKRADETAYDIFVTGFPTEPIPNKYVFLASSNEWPGWTNDPIIDDLLNKINTAASQEEAKQYFDALQEEFYEYLPMIKFGNKTTITTLRSNVEGMDFLQGIILWNVDKK</sequence>
<dbReference type="PROSITE" id="PS51257">
    <property type="entry name" value="PROKAR_LIPOPROTEIN"/>
    <property type="match status" value="1"/>
</dbReference>
<feature type="domain" description="Solute-binding protein family 5" evidence="5">
    <location>
        <begin position="79"/>
        <end position="438"/>
    </location>
</feature>
<evidence type="ECO:0000313" key="6">
    <source>
        <dbReference type="EMBL" id="TQR21432.1"/>
    </source>
</evidence>
<reference evidence="6 7" key="1">
    <citation type="submission" date="2019-06" db="EMBL/GenBank/DDBJ databases">
        <title>Psychrobacillus vulpis sp. nov., a new species isolated from feces of a red fox that inhabits in The Tablas de Daimiel Natural Park, Albacete, Spain.</title>
        <authorList>
            <person name="Rodriguez M."/>
            <person name="Reina J.C."/>
            <person name="Bejar V."/>
            <person name="Llamas I."/>
        </authorList>
    </citation>
    <scope>NUCLEOTIDE SEQUENCE [LARGE SCALE GENOMIC DNA]</scope>
    <source>
        <strain evidence="6 7">Z8</strain>
    </source>
</reference>
<dbReference type="EMBL" id="VDGI01000001">
    <property type="protein sequence ID" value="TQR21432.1"/>
    <property type="molecule type" value="Genomic_DNA"/>
</dbReference>
<evidence type="ECO:0000313" key="7">
    <source>
        <dbReference type="Proteomes" id="UP000316626"/>
    </source>
</evidence>
<accession>A0A544TVF6</accession>
<organism evidence="6 7">
    <name type="scientific">Psychrobacillus vulpis</name>
    <dbReference type="NCBI Taxonomy" id="2325572"/>
    <lineage>
        <taxon>Bacteria</taxon>
        <taxon>Bacillati</taxon>
        <taxon>Bacillota</taxon>
        <taxon>Bacilli</taxon>
        <taxon>Bacillales</taxon>
        <taxon>Bacillaceae</taxon>
        <taxon>Psychrobacillus</taxon>
    </lineage>
</organism>
<dbReference type="InterPro" id="IPR030678">
    <property type="entry name" value="Peptide/Ni-bd"/>
</dbReference>
<dbReference type="Pfam" id="PF00496">
    <property type="entry name" value="SBP_bac_5"/>
    <property type="match status" value="1"/>
</dbReference>
<comment type="subcellular location">
    <subcellularLocation>
        <location evidence="1">Cell membrane</location>
        <topology evidence="1">Lipid-anchor</topology>
    </subcellularLocation>
</comment>
<dbReference type="SUPFAM" id="SSF53850">
    <property type="entry name" value="Periplasmic binding protein-like II"/>
    <property type="match status" value="1"/>
</dbReference>
<feature type="chain" id="PRO_5038466882" evidence="4">
    <location>
        <begin position="21"/>
        <end position="520"/>
    </location>
</feature>
<protein>
    <submittedName>
        <fullName evidence="6">ABC transporter substrate-binding protein</fullName>
    </submittedName>
</protein>
<dbReference type="InterPro" id="IPR023765">
    <property type="entry name" value="SBP_5_CS"/>
</dbReference>
<dbReference type="Gene3D" id="3.40.190.10">
    <property type="entry name" value="Periplasmic binding protein-like II"/>
    <property type="match status" value="1"/>
</dbReference>
<name>A0A544TVF6_9BACI</name>
<dbReference type="GO" id="GO:1904680">
    <property type="term" value="F:peptide transmembrane transporter activity"/>
    <property type="evidence" value="ECO:0007669"/>
    <property type="project" value="TreeGrafter"/>
</dbReference>
<keyword evidence="7" id="KW-1185">Reference proteome</keyword>
<gene>
    <name evidence="6" type="ORF">FG384_00240</name>
</gene>
<dbReference type="InterPro" id="IPR000914">
    <property type="entry name" value="SBP_5_dom"/>
</dbReference>
<dbReference type="GO" id="GO:0043190">
    <property type="term" value="C:ATP-binding cassette (ABC) transporter complex"/>
    <property type="evidence" value="ECO:0007669"/>
    <property type="project" value="InterPro"/>
</dbReference>
<evidence type="ECO:0000256" key="2">
    <source>
        <dbReference type="ARBA" id="ARBA00005695"/>
    </source>
</evidence>
<proteinExistence type="inferred from homology"/>
<dbReference type="GO" id="GO:0015833">
    <property type="term" value="P:peptide transport"/>
    <property type="evidence" value="ECO:0007669"/>
    <property type="project" value="TreeGrafter"/>
</dbReference>
<feature type="signal peptide" evidence="4">
    <location>
        <begin position="1"/>
        <end position="20"/>
    </location>
</feature>
<dbReference type="GO" id="GO:0042597">
    <property type="term" value="C:periplasmic space"/>
    <property type="evidence" value="ECO:0007669"/>
    <property type="project" value="UniProtKB-ARBA"/>
</dbReference>
<dbReference type="PIRSF" id="PIRSF002741">
    <property type="entry name" value="MppA"/>
    <property type="match status" value="1"/>
</dbReference>
<dbReference type="PROSITE" id="PS01040">
    <property type="entry name" value="SBP_BACTERIAL_5"/>
    <property type="match status" value="1"/>
</dbReference>
<dbReference type="InterPro" id="IPR039424">
    <property type="entry name" value="SBP_5"/>
</dbReference>
<dbReference type="PANTHER" id="PTHR30290">
    <property type="entry name" value="PERIPLASMIC BINDING COMPONENT OF ABC TRANSPORTER"/>
    <property type="match status" value="1"/>
</dbReference>
<dbReference type="OrthoDB" id="9796817at2"/>